<dbReference type="WBParaSite" id="Csp11.Scaffold629.g12814.t1">
    <property type="protein sequence ID" value="Csp11.Scaffold629.g12814.t1"/>
    <property type="gene ID" value="Csp11.Scaffold629.g12814"/>
</dbReference>
<reference evidence="2" key="1">
    <citation type="submission" date="2016-11" db="UniProtKB">
        <authorList>
            <consortium name="WormBaseParasite"/>
        </authorList>
    </citation>
    <scope>IDENTIFICATION</scope>
</reference>
<name>A0A1I7TXL4_9PELO</name>
<protein>
    <submittedName>
        <fullName evidence="2">Uncharacterized protein</fullName>
    </submittedName>
</protein>
<keyword evidence="1" id="KW-1185">Reference proteome</keyword>
<dbReference type="AlphaFoldDB" id="A0A1I7TXL4"/>
<proteinExistence type="predicted"/>
<evidence type="ECO:0000313" key="2">
    <source>
        <dbReference type="WBParaSite" id="Csp11.Scaffold629.g12814.t1"/>
    </source>
</evidence>
<evidence type="ECO:0000313" key="1">
    <source>
        <dbReference type="Proteomes" id="UP000095282"/>
    </source>
</evidence>
<sequence>MKDLELQPLVKSDDEILEEHSNDAWTPEYLYSQEFDALFQKLFNEYLHGEFSQIGDQTDFDAFRRMFISLKEKRNELEDKFFPGKVGERVEKNETETEEEIQECYDKLQKLTTKKEDQENGFSWKRLLFGCVGRREKEAEEKKRMNLFNY</sequence>
<dbReference type="Proteomes" id="UP000095282">
    <property type="component" value="Unplaced"/>
</dbReference>
<organism evidence="1 2">
    <name type="scientific">Caenorhabditis tropicalis</name>
    <dbReference type="NCBI Taxonomy" id="1561998"/>
    <lineage>
        <taxon>Eukaryota</taxon>
        <taxon>Metazoa</taxon>
        <taxon>Ecdysozoa</taxon>
        <taxon>Nematoda</taxon>
        <taxon>Chromadorea</taxon>
        <taxon>Rhabditida</taxon>
        <taxon>Rhabditina</taxon>
        <taxon>Rhabditomorpha</taxon>
        <taxon>Rhabditoidea</taxon>
        <taxon>Rhabditidae</taxon>
        <taxon>Peloderinae</taxon>
        <taxon>Caenorhabditis</taxon>
    </lineage>
</organism>
<dbReference type="eggNOG" id="ENOG502TI5G">
    <property type="taxonomic scope" value="Eukaryota"/>
</dbReference>
<accession>A0A1I7TXL4</accession>